<name>A0ABY6LSM4_9ARAC</name>
<sequence length="90" mass="10315">MLDNAKNNCNFLNAIITGYPELTSQQDNHQPSSASAASACLHPTQYLHYRSLIEDFCDMLRRRSQPFLNDPYSVRQLEISRKEIRQTPSG</sequence>
<dbReference type="Proteomes" id="UP001235939">
    <property type="component" value="Chromosome X"/>
</dbReference>
<keyword evidence="2" id="KW-1185">Reference proteome</keyword>
<protein>
    <submittedName>
        <fullName evidence="1">Uncharacterized protein</fullName>
    </submittedName>
</protein>
<gene>
    <name evidence="1" type="ORF">LAZ67_X000396</name>
</gene>
<evidence type="ECO:0000313" key="2">
    <source>
        <dbReference type="Proteomes" id="UP001235939"/>
    </source>
</evidence>
<proteinExistence type="predicted"/>
<reference evidence="1 2" key="1">
    <citation type="submission" date="2022-03" db="EMBL/GenBank/DDBJ databases">
        <title>A chromosomal length assembly of Cordylochernes scorpioides.</title>
        <authorList>
            <person name="Zeh D."/>
            <person name="Zeh J."/>
        </authorList>
    </citation>
    <scope>NUCLEOTIDE SEQUENCE [LARGE SCALE GENOMIC DNA]</scope>
    <source>
        <strain evidence="1">IN4F17</strain>
        <tissue evidence="1">Whole Body</tissue>
    </source>
</reference>
<dbReference type="EMBL" id="CP092886">
    <property type="protein sequence ID" value="UYV83844.1"/>
    <property type="molecule type" value="Genomic_DNA"/>
</dbReference>
<organism evidence="1 2">
    <name type="scientific">Cordylochernes scorpioides</name>
    <dbReference type="NCBI Taxonomy" id="51811"/>
    <lineage>
        <taxon>Eukaryota</taxon>
        <taxon>Metazoa</taxon>
        <taxon>Ecdysozoa</taxon>
        <taxon>Arthropoda</taxon>
        <taxon>Chelicerata</taxon>
        <taxon>Arachnida</taxon>
        <taxon>Pseudoscorpiones</taxon>
        <taxon>Cheliferoidea</taxon>
        <taxon>Chernetidae</taxon>
        <taxon>Cordylochernes</taxon>
    </lineage>
</organism>
<accession>A0ABY6LSM4</accession>
<evidence type="ECO:0000313" key="1">
    <source>
        <dbReference type="EMBL" id="UYV83844.1"/>
    </source>
</evidence>